<dbReference type="InterPro" id="IPR050613">
    <property type="entry name" value="Sec_Metabolite_Reg"/>
</dbReference>
<evidence type="ECO:0000256" key="1">
    <source>
        <dbReference type="ARBA" id="ARBA00004123"/>
    </source>
</evidence>
<dbReference type="CDD" id="cd12148">
    <property type="entry name" value="fungal_TF_MHR"/>
    <property type="match status" value="1"/>
</dbReference>
<keyword evidence="3" id="KW-0539">Nucleus</keyword>
<name>A0AA38S4T2_9PEZI</name>
<comment type="subcellular location">
    <subcellularLocation>
        <location evidence="1">Nucleus</location>
    </subcellularLocation>
</comment>
<evidence type="ECO:0000313" key="7">
    <source>
        <dbReference type="Proteomes" id="UP001174694"/>
    </source>
</evidence>
<organism evidence="6 7">
    <name type="scientific">Pleurostoma richardsiae</name>
    <dbReference type="NCBI Taxonomy" id="41990"/>
    <lineage>
        <taxon>Eukaryota</taxon>
        <taxon>Fungi</taxon>
        <taxon>Dikarya</taxon>
        <taxon>Ascomycota</taxon>
        <taxon>Pezizomycotina</taxon>
        <taxon>Sordariomycetes</taxon>
        <taxon>Sordariomycetidae</taxon>
        <taxon>Calosphaeriales</taxon>
        <taxon>Pleurostomataceae</taxon>
        <taxon>Pleurostoma</taxon>
    </lineage>
</organism>
<feature type="region of interest" description="Disordered" evidence="4">
    <location>
        <begin position="437"/>
        <end position="463"/>
    </location>
</feature>
<evidence type="ECO:0000256" key="2">
    <source>
        <dbReference type="ARBA" id="ARBA00022723"/>
    </source>
</evidence>
<dbReference type="CDD" id="cd00067">
    <property type="entry name" value="GAL4"/>
    <property type="match status" value="1"/>
</dbReference>
<dbReference type="SUPFAM" id="SSF57701">
    <property type="entry name" value="Zn2/Cys6 DNA-binding domain"/>
    <property type="match status" value="1"/>
</dbReference>
<dbReference type="GO" id="GO:0000981">
    <property type="term" value="F:DNA-binding transcription factor activity, RNA polymerase II-specific"/>
    <property type="evidence" value="ECO:0007669"/>
    <property type="project" value="InterPro"/>
</dbReference>
<dbReference type="Proteomes" id="UP001174694">
    <property type="component" value="Unassembled WGS sequence"/>
</dbReference>
<dbReference type="InterPro" id="IPR007219">
    <property type="entry name" value="XnlR_reg_dom"/>
</dbReference>
<evidence type="ECO:0000256" key="3">
    <source>
        <dbReference type="ARBA" id="ARBA00023242"/>
    </source>
</evidence>
<dbReference type="GO" id="GO:0003677">
    <property type="term" value="F:DNA binding"/>
    <property type="evidence" value="ECO:0007669"/>
    <property type="project" value="InterPro"/>
</dbReference>
<dbReference type="EMBL" id="JANBVO010000002">
    <property type="protein sequence ID" value="KAJ9156179.1"/>
    <property type="molecule type" value="Genomic_DNA"/>
</dbReference>
<dbReference type="SMART" id="SM00906">
    <property type="entry name" value="Fungal_trans"/>
    <property type="match status" value="1"/>
</dbReference>
<keyword evidence="7" id="KW-1185">Reference proteome</keyword>
<evidence type="ECO:0000259" key="5">
    <source>
        <dbReference type="PROSITE" id="PS50048"/>
    </source>
</evidence>
<dbReference type="PANTHER" id="PTHR31001:SF49">
    <property type="entry name" value="ZN(II)2CYS6 TRANSCRIPTION FACTOR (EUROFUNG)"/>
    <property type="match status" value="1"/>
</dbReference>
<gene>
    <name evidence="6" type="ORF">NKR23_g1069</name>
</gene>
<dbReference type="PROSITE" id="PS50048">
    <property type="entry name" value="ZN2_CY6_FUNGAL_2"/>
    <property type="match status" value="1"/>
</dbReference>
<feature type="compositionally biased region" description="Low complexity" evidence="4">
    <location>
        <begin position="150"/>
        <end position="166"/>
    </location>
</feature>
<dbReference type="GO" id="GO:0008270">
    <property type="term" value="F:zinc ion binding"/>
    <property type="evidence" value="ECO:0007669"/>
    <property type="project" value="InterPro"/>
</dbReference>
<feature type="region of interest" description="Disordered" evidence="4">
    <location>
        <begin position="1"/>
        <end position="27"/>
    </location>
</feature>
<dbReference type="GO" id="GO:0005634">
    <property type="term" value="C:nucleus"/>
    <property type="evidence" value="ECO:0007669"/>
    <property type="project" value="UniProtKB-SubCell"/>
</dbReference>
<dbReference type="GO" id="GO:0006351">
    <property type="term" value="P:DNA-templated transcription"/>
    <property type="evidence" value="ECO:0007669"/>
    <property type="project" value="InterPro"/>
</dbReference>
<reference evidence="6" key="1">
    <citation type="submission" date="2022-07" db="EMBL/GenBank/DDBJ databases">
        <title>Fungi with potential for degradation of polypropylene.</title>
        <authorList>
            <person name="Gostincar C."/>
        </authorList>
    </citation>
    <scope>NUCLEOTIDE SEQUENCE</scope>
    <source>
        <strain evidence="6">EXF-13308</strain>
    </source>
</reference>
<dbReference type="Pfam" id="PF04082">
    <property type="entry name" value="Fungal_trans"/>
    <property type="match status" value="1"/>
</dbReference>
<feature type="region of interest" description="Disordered" evidence="4">
    <location>
        <begin position="118"/>
        <end position="193"/>
    </location>
</feature>
<evidence type="ECO:0000256" key="4">
    <source>
        <dbReference type="SAM" id="MobiDB-lite"/>
    </source>
</evidence>
<dbReference type="InterPro" id="IPR036864">
    <property type="entry name" value="Zn2-C6_fun-type_DNA-bd_sf"/>
</dbReference>
<dbReference type="AlphaFoldDB" id="A0AA38S4T2"/>
<keyword evidence="2" id="KW-0479">Metal-binding</keyword>
<dbReference type="InterPro" id="IPR001138">
    <property type="entry name" value="Zn2Cys6_DnaBD"/>
</dbReference>
<dbReference type="Pfam" id="PF00172">
    <property type="entry name" value="Zn_clus"/>
    <property type="match status" value="1"/>
</dbReference>
<sequence>MGDMSTYTAVFRLQPSDPQRRVTKRSRQPVSCAPCRARKLKCDRQQPCCGACARRGDADSCRFAPAAGSGGAAAVGGGGAGGLAAGGSSTNGGSAGPGPRHEVQARLQRLEEMINGLVNVPGRGGSTGPVSKMTPDSGGEGGSKTDGQQRKSSQPDQQRQQQQRQQLNTPDDEATPESTSSTGGHLRNQGPETSFVGATHWAAVLESIHDIQVYLEAEVDGPPVLVSHQDQATGAPDLLLGTDSMTGADVVKALPPRADCDRMLTFYFQAGYMRSPLIHIHQFRRAYEAFWERSEETSLLWASVLLSVLSMAAHLQDAKGVPCSSLVRSTRAADLSEAATRCLVAGEYLRARPYAVEALVLLCQSAAMQRRDSDRMLWSKWGVAVRLAQRMGYHRDPSHLRGRITPFEGEMRRRAWYMVETFDLLYSFQLGMPPIIHEDETDAAGPTNLRDEDFDEDSAALPPGRPLTEETAVQYYCYKSRTIRLLRKVIRHALSTRGEDYAETCRLNDELVALHGEVPPSLRVRPIRSASFTDTASDIMKRLMLELVYLKCLCVLHRRYLTPGAAAGDDGSDPRHARSREVCREAALRIMALHAEFDEETRLGGRLAEDQHLLTSLSLHDFLMAAMILSLDLTQGGVSDPADREKKIRILQDAYRSWSDRVCVSQDAAHATKVLGAMIRKVKDQEKLRKAAAPMETPSAEDAATIPTPAATVPALPVPETTQPQPQGYSQEWDFTLDDMDAMPLDSVMGEGNVDWNDIDAYLLNRQDGGMSMPTMPMPTVTEEAAAAAAAAAADNDPRSGWPYPDYDEIRRDEHQARSWGSSNMYGGSNGNVYF</sequence>
<dbReference type="PROSITE" id="PS00463">
    <property type="entry name" value="ZN2_CY6_FUNGAL_1"/>
    <property type="match status" value="1"/>
</dbReference>
<dbReference type="Gene3D" id="4.10.240.10">
    <property type="entry name" value="Zn(2)-C6 fungal-type DNA-binding domain"/>
    <property type="match status" value="1"/>
</dbReference>
<protein>
    <submittedName>
        <fullName evidence="6">Zn 2cys6 transcription factor</fullName>
    </submittedName>
</protein>
<comment type="caution">
    <text evidence="6">The sequence shown here is derived from an EMBL/GenBank/DDBJ whole genome shotgun (WGS) entry which is preliminary data.</text>
</comment>
<feature type="domain" description="Zn(2)-C6 fungal-type" evidence="5">
    <location>
        <begin position="31"/>
        <end position="63"/>
    </location>
</feature>
<evidence type="ECO:0000313" key="6">
    <source>
        <dbReference type="EMBL" id="KAJ9156179.1"/>
    </source>
</evidence>
<dbReference type="PANTHER" id="PTHR31001">
    <property type="entry name" value="UNCHARACTERIZED TRANSCRIPTIONAL REGULATORY PROTEIN"/>
    <property type="match status" value="1"/>
</dbReference>
<dbReference type="SMART" id="SM00066">
    <property type="entry name" value="GAL4"/>
    <property type="match status" value="1"/>
</dbReference>
<proteinExistence type="predicted"/>
<accession>A0AA38S4T2</accession>